<proteinExistence type="predicted"/>
<gene>
    <name evidence="2" type="ORF">LCGC14_2829740</name>
</gene>
<name>A0A0F8YEF0_9ZZZZ</name>
<dbReference type="AlphaFoldDB" id="A0A0F8YEF0"/>
<evidence type="ECO:0000256" key="1">
    <source>
        <dbReference type="SAM" id="MobiDB-lite"/>
    </source>
</evidence>
<sequence length="48" mass="5597">MGRPKGSKSKNRDGYTKRTEDIRKRYGEDAYKRWGKLGGNPILLKKDK</sequence>
<dbReference type="EMBL" id="LAZR01053859">
    <property type="protein sequence ID" value="KKK79812.1"/>
    <property type="molecule type" value="Genomic_DNA"/>
</dbReference>
<evidence type="ECO:0000313" key="2">
    <source>
        <dbReference type="EMBL" id="KKK79812.1"/>
    </source>
</evidence>
<comment type="caution">
    <text evidence="2">The sequence shown here is derived from an EMBL/GenBank/DDBJ whole genome shotgun (WGS) entry which is preliminary data.</text>
</comment>
<reference evidence="2" key="1">
    <citation type="journal article" date="2015" name="Nature">
        <title>Complex archaea that bridge the gap between prokaryotes and eukaryotes.</title>
        <authorList>
            <person name="Spang A."/>
            <person name="Saw J.H."/>
            <person name="Jorgensen S.L."/>
            <person name="Zaremba-Niedzwiedzka K."/>
            <person name="Martijn J."/>
            <person name="Lind A.E."/>
            <person name="van Eijk R."/>
            <person name="Schleper C."/>
            <person name="Guy L."/>
            <person name="Ettema T.J."/>
        </authorList>
    </citation>
    <scope>NUCLEOTIDE SEQUENCE</scope>
</reference>
<feature type="compositionally biased region" description="Basic and acidic residues" evidence="1">
    <location>
        <begin position="10"/>
        <end position="22"/>
    </location>
</feature>
<organism evidence="2">
    <name type="scientific">marine sediment metagenome</name>
    <dbReference type="NCBI Taxonomy" id="412755"/>
    <lineage>
        <taxon>unclassified sequences</taxon>
        <taxon>metagenomes</taxon>
        <taxon>ecological metagenomes</taxon>
    </lineage>
</organism>
<accession>A0A0F8YEF0</accession>
<feature type="region of interest" description="Disordered" evidence="1">
    <location>
        <begin position="1"/>
        <end position="22"/>
    </location>
</feature>
<protein>
    <submittedName>
        <fullName evidence="2">Uncharacterized protein</fullName>
    </submittedName>
</protein>